<evidence type="ECO:0000313" key="2">
    <source>
        <dbReference type="EMBL" id="DAD95651.1"/>
    </source>
</evidence>
<accession>A0A8S5NNK1</accession>
<evidence type="ECO:0000256" key="1">
    <source>
        <dbReference type="SAM" id="Coils"/>
    </source>
</evidence>
<protein>
    <submittedName>
        <fullName evidence="2">Uncharacterized protein</fullName>
    </submittedName>
</protein>
<keyword evidence="1" id="KW-0175">Coiled coil</keyword>
<sequence length="70" mass="8244">MEKDMNKEKLEMLIHDLEITIRDLELINDDFTVMGWNVKNVPARMRELDKVVSQARMRLEILKKECLVGG</sequence>
<reference evidence="2" key="1">
    <citation type="journal article" date="2021" name="Proc. Natl. Acad. Sci. U.S.A.">
        <title>A Catalog of Tens of Thousands of Viruses from Human Metagenomes Reveals Hidden Associations with Chronic Diseases.</title>
        <authorList>
            <person name="Tisza M.J."/>
            <person name="Buck C.B."/>
        </authorList>
    </citation>
    <scope>NUCLEOTIDE SEQUENCE</scope>
    <source>
        <strain evidence="2">CtQU013</strain>
    </source>
</reference>
<name>A0A8S5NNK1_9CAUD</name>
<organism evidence="2">
    <name type="scientific">Siphoviridae sp. ctQU013</name>
    <dbReference type="NCBI Taxonomy" id="2826329"/>
    <lineage>
        <taxon>Viruses</taxon>
        <taxon>Duplodnaviria</taxon>
        <taxon>Heunggongvirae</taxon>
        <taxon>Uroviricota</taxon>
        <taxon>Caudoviricetes</taxon>
    </lineage>
</organism>
<proteinExistence type="predicted"/>
<dbReference type="EMBL" id="BK015198">
    <property type="protein sequence ID" value="DAD95651.1"/>
    <property type="molecule type" value="Genomic_DNA"/>
</dbReference>
<feature type="coiled-coil region" evidence="1">
    <location>
        <begin position="7"/>
        <end position="65"/>
    </location>
</feature>